<dbReference type="PROSITE" id="PS51186">
    <property type="entry name" value="GNAT"/>
    <property type="match status" value="1"/>
</dbReference>
<gene>
    <name evidence="2" type="ORF">ATC03_08345</name>
</gene>
<evidence type="ECO:0000313" key="2">
    <source>
        <dbReference type="EMBL" id="ANJ26720.1"/>
    </source>
</evidence>
<dbReference type="SUPFAM" id="SSF55729">
    <property type="entry name" value="Acyl-CoA N-acyltransferases (Nat)"/>
    <property type="match status" value="2"/>
</dbReference>
<dbReference type="RefSeq" id="WP_067875498.1">
    <property type="nucleotide sequence ID" value="NZ_CP013979.1"/>
</dbReference>
<dbReference type="OrthoDB" id="4119890at2"/>
<dbReference type="Proteomes" id="UP000078437">
    <property type="component" value="Chromosome"/>
</dbReference>
<dbReference type="InterPro" id="IPR016181">
    <property type="entry name" value="Acyl_CoA_acyltransferase"/>
</dbReference>
<organism evidence="2 3">
    <name type="scientific">Agromyces aureus</name>
    <dbReference type="NCBI Taxonomy" id="453304"/>
    <lineage>
        <taxon>Bacteria</taxon>
        <taxon>Bacillati</taxon>
        <taxon>Actinomycetota</taxon>
        <taxon>Actinomycetes</taxon>
        <taxon>Micrococcales</taxon>
        <taxon>Microbacteriaceae</taxon>
        <taxon>Agromyces</taxon>
    </lineage>
</organism>
<keyword evidence="3" id="KW-1185">Reference proteome</keyword>
<dbReference type="STRING" id="453304.ATC03_08345"/>
<dbReference type="AlphaFoldDB" id="A0A191WEL9"/>
<feature type="domain" description="N-acetyltransferase" evidence="1">
    <location>
        <begin position="20"/>
        <end position="188"/>
    </location>
</feature>
<proteinExistence type="predicted"/>
<sequence>MTFEIRPVPVPDALATPESHEFEAMAEVGALVEESVWGHRRFAWSASELLPRFRDEQYQPLRAFAAWEGERCIGRVECTWERSEGAETFDLVLGVLPDARRRGVGSALLAAARGVAVELGRDIVTAMSDVAAAALDAPGDRLEARDGSGSIPASDPGAAFAIHHGFRLAQLERVSGQPVARRDEEFAESAAELESEARAYRIVTWIDHAPDHLVDSLAVAQQAMSTDPPTGESTYDLEVWDAARVRATEAQAIESGRTSLFAAAVDDHDTVAGFTELSLPKDSPSAFQWSTIVLEAHRGHRLGMRVKLANLVQLHRVAPERSDVYTWNADENEHMLAINVALGYRVLGISALWQLDPAPADAAAAGSADTGATTGS</sequence>
<reference evidence="3" key="2">
    <citation type="submission" date="2016-01" db="EMBL/GenBank/DDBJ databases">
        <title>Complete genome sequence of Agromyces aureus AR33T and comparison with related organisms.</title>
        <authorList>
            <person name="Corretto E."/>
            <person name="Antonielli L."/>
            <person name="Sessitsch A."/>
            <person name="Brader G."/>
        </authorList>
    </citation>
    <scope>NUCLEOTIDE SEQUENCE [LARGE SCALE GENOMIC DNA]</scope>
    <source>
        <strain evidence="3">AR33</strain>
    </source>
</reference>
<dbReference type="GO" id="GO:0016747">
    <property type="term" value="F:acyltransferase activity, transferring groups other than amino-acyl groups"/>
    <property type="evidence" value="ECO:0007669"/>
    <property type="project" value="InterPro"/>
</dbReference>
<dbReference type="EMBL" id="CP013979">
    <property type="protein sequence ID" value="ANJ26720.1"/>
    <property type="molecule type" value="Genomic_DNA"/>
</dbReference>
<accession>A0A191WEL9</accession>
<dbReference type="Pfam" id="PF00583">
    <property type="entry name" value="Acetyltransf_1"/>
    <property type="match status" value="1"/>
</dbReference>
<evidence type="ECO:0000313" key="3">
    <source>
        <dbReference type="Proteomes" id="UP000078437"/>
    </source>
</evidence>
<reference evidence="2 3" key="1">
    <citation type="journal article" date="2016" name="Int. J. Syst. Evol. Microbiol.">
        <title>Agromyces aureus sp. nov., isolated from the rhizosphere of Salix caprea L. grown in a heavy-metal-contaminated soil.</title>
        <authorList>
            <person name="Corretto E."/>
            <person name="Antonielli L."/>
            <person name="Sessitsch A."/>
            <person name="Compant S."/>
            <person name="Gorfer M."/>
            <person name="Kuffner M."/>
            <person name="Brader G."/>
        </authorList>
    </citation>
    <scope>NUCLEOTIDE SEQUENCE [LARGE SCALE GENOMIC DNA]</scope>
    <source>
        <strain evidence="2 3">AR33</strain>
    </source>
</reference>
<dbReference type="Gene3D" id="3.40.630.30">
    <property type="match status" value="1"/>
</dbReference>
<evidence type="ECO:0000259" key="1">
    <source>
        <dbReference type="PROSITE" id="PS51186"/>
    </source>
</evidence>
<dbReference type="KEGG" id="agy:ATC03_08345"/>
<protein>
    <recommendedName>
        <fullName evidence="1">N-acetyltransferase domain-containing protein</fullName>
    </recommendedName>
</protein>
<dbReference type="CDD" id="cd04301">
    <property type="entry name" value="NAT_SF"/>
    <property type="match status" value="1"/>
</dbReference>
<name>A0A191WEL9_9MICO</name>
<dbReference type="InterPro" id="IPR000182">
    <property type="entry name" value="GNAT_dom"/>
</dbReference>